<gene>
    <name evidence="2" type="ORF">WG616_00545</name>
</gene>
<feature type="transmembrane region" description="Helical" evidence="1">
    <location>
        <begin position="229"/>
        <end position="246"/>
    </location>
</feature>
<reference evidence="2" key="1">
    <citation type="submission" date="2024-03" db="EMBL/GenBank/DDBJ databases">
        <title>Complete genome sequence of Mycoplasma gypis type strain B1/T1.</title>
        <authorList>
            <person name="Spergser J."/>
        </authorList>
    </citation>
    <scope>NUCLEOTIDE SEQUENCE [LARGE SCALE GENOMIC DNA]</scope>
    <source>
        <strain evidence="2">B1/T1</strain>
    </source>
</reference>
<feature type="transmembrane region" description="Helical" evidence="1">
    <location>
        <begin position="164"/>
        <end position="186"/>
    </location>
</feature>
<feature type="transmembrane region" description="Helical" evidence="1">
    <location>
        <begin position="192"/>
        <end position="209"/>
    </location>
</feature>
<accession>A0ABZ2RTT2</accession>
<feature type="transmembrane region" description="Helical" evidence="1">
    <location>
        <begin position="103"/>
        <end position="124"/>
    </location>
</feature>
<evidence type="ECO:0000313" key="2">
    <source>
        <dbReference type="EMBL" id="WXL28509.1"/>
    </source>
</evidence>
<evidence type="ECO:0000256" key="1">
    <source>
        <dbReference type="SAM" id="Phobius"/>
    </source>
</evidence>
<organism evidence="2 3">
    <name type="scientific">[Mycoplasma] gypis</name>
    <dbReference type="NCBI Taxonomy" id="92404"/>
    <lineage>
        <taxon>Bacteria</taxon>
        <taxon>Bacillati</taxon>
        <taxon>Mycoplasmatota</taxon>
        <taxon>Mycoplasmoidales</taxon>
        <taxon>Metamycoplasmataceae</taxon>
        <taxon>Metamycoplasma</taxon>
    </lineage>
</organism>
<dbReference type="Proteomes" id="UP001460679">
    <property type="component" value="Chromosome"/>
</dbReference>
<feature type="transmembrane region" description="Helical" evidence="1">
    <location>
        <begin position="27"/>
        <end position="48"/>
    </location>
</feature>
<evidence type="ECO:0000313" key="3">
    <source>
        <dbReference type="Proteomes" id="UP001460679"/>
    </source>
</evidence>
<name>A0ABZ2RTT2_9BACT</name>
<keyword evidence="3" id="KW-1185">Reference proteome</keyword>
<feature type="transmembrane region" description="Helical" evidence="1">
    <location>
        <begin position="136"/>
        <end position="157"/>
    </location>
</feature>
<protein>
    <recommendedName>
        <fullName evidence="4">Inhibitor of apoptosis-promoting Bax1</fullName>
    </recommendedName>
</protein>
<keyword evidence="1" id="KW-0812">Transmembrane</keyword>
<dbReference type="NCBIfam" id="NF045951">
    <property type="entry name" value="MAG0110_fam"/>
    <property type="match status" value="1"/>
</dbReference>
<evidence type="ECO:0008006" key="4">
    <source>
        <dbReference type="Google" id="ProtNLM"/>
    </source>
</evidence>
<sequence length="260" mass="29926">MYDYDSDFNNVSYNVQKTEKSLIFNKLLGLSVFWFGLGAMFCFVIAGLLPLSKALMAKFLAFDPSTLFIIFIVAVVSQIIISFILSMLMPLKGPRKLNPIVHSVMYGFYIVVSTITLTFFTFSLQAYTNLNINQVMLAFLIPLLAIAIIGILAYTGVIKFEKYLWVGSILFFASLIFMIILMFTTFRDYKLYSIYATLFVLASLIFIGVQFRQIKSYSDNIQQLDNREILNLSIYFGFSLYVYYYSLVMELLRLFSILKD</sequence>
<feature type="transmembrane region" description="Helical" evidence="1">
    <location>
        <begin position="68"/>
        <end position="91"/>
    </location>
</feature>
<keyword evidence="1" id="KW-0472">Membrane</keyword>
<dbReference type="RefSeq" id="WP_205498738.1">
    <property type="nucleotide sequence ID" value="NZ_CP148066.1"/>
</dbReference>
<dbReference type="EMBL" id="CP148066">
    <property type="protein sequence ID" value="WXL28509.1"/>
    <property type="molecule type" value="Genomic_DNA"/>
</dbReference>
<proteinExistence type="predicted"/>
<keyword evidence="1" id="KW-1133">Transmembrane helix</keyword>